<reference evidence="4" key="1">
    <citation type="journal article" date="2019" name="Int. J. Syst. Evol. Microbiol.">
        <title>The Global Catalogue of Microorganisms (GCM) 10K type strain sequencing project: providing services to taxonomists for standard genome sequencing and annotation.</title>
        <authorList>
            <consortium name="The Broad Institute Genomics Platform"/>
            <consortium name="The Broad Institute Genome Sequencing Center for Infectious Disease"/>
            <person name="Wu L."/>
            <person name="Ma J."/>
        </authorList>
    </citation>
    <scope>NUCLEOTIDE SEQUENCE [LARGE SCALE GENOMIC DNA]</scope>
    <source>
        <strain evidence="4">JCM 17551</strain>
    </source>
</reference>
<evidence type="ECO:0000256" key="1">
    <source>
        <dbReference type="ARBA" id="ARBA00023125"/>
    </source>
</evidence>
<comment type="caution">
    <text evidence="3">The sequence shown here is derived from an EMBL/GenBank/DDBJ whole genome shotgun (WGS) entry which is preliminary data.</text>
</comment>
<dbReference type="PANTHER" id="PTHR30204">
    <property type="entry name" value="REDOX-CYCLING DRUG-SENSING TRANSCRIPTIONAL ACTIVATOR SOXR"/>
    <property type="match status" value="1"/>
</dbReference>
<gene>
    <name evidence="3" type="ORF">GCM10022277_35150</name>
</gene>
<proteinExistence type="predicted"/>
<accession>A0ABP7N337</accession>
<dbReference type="InterPro" id="IPR047057">
    <property type="entry name" value="MerR_fam"/>
</dbReference>
<dbReference type="InterPro" id="IPR009061">
    <property type="entry name" value="DNA-bd_dom_put_sf"/>
</dbReference>
<organism evidence="3 4">
    <name type="scientific">Litoribacillus peritrichatus</name>
    <dbReference type="NCBI Taxonomy" id="718191"/>
    <lineage>
        <taxon>Bacteria</taxon>
        <taxon>Pseudomonadati</taxon>
        <taxon>Pseudomonadota</taxon>
        <taxon>Gammaproteobacteria</taxon>
        <taxon>Oceanospirillales</taxon>
        <taxon>Oceanospirillaceae</taxon>
        <taxon>Litoribacillus</taxon>
    </lineage>
</organism>
<feature type="domain" description="HTH merR-type" evidence="2">
    <location>
        <begin position="1"/>
        <end position="70"/>
    </location>
</feature>
<evidence type="ECO:0000313" key="4">
    <source>
        <dbReference type="Proteomes" id="UP001501565"/>
    </source>
</evidence>
<evidence type="ECO:0000313" key="3">
    <source>
        <dbReference type="EMBL" id="GAA3935600.1"/>
    </source>
</evidence>
<dbReference type="PANTHER" id="PTHR30204:SF90">
    <property type="entry name" value="HTH-TYPE TRANSCRIPTIONAL ACTIVATOR MTA"/>
    <property type="match status" value="1"/>
</dbReference>
<dbReference type="Proteomes" id="UP001501565">
    <property type="component" value="Unassembled WGS sequence"/>
</dbReference>
<dbReference type="EMBL" id="BAABBN010000012">
    <property type="protein sequence ID" value="GAA3935600.1"/>
    <property type="molecule type" value="Genomic_DNA"/>
</dbReference>
<dbReference type="SUPFAM" id="SSF46955">
    <property type="entry name" value="Putative DNA-binding domain"/>
    <property type="match status" value="1"/>
</dbReference>
<keyword evidence="1" id="KW-0238">DNA-binding</keyword>
<dbReference type="RefSeq" id="WP_344799911.1">
    <property type="nucleotide sequence ID" value="NZ_BAABBN010000012.1"/>
</dbReference>
<keyword evidence="4" id="KW-1185">Reference proteome</keyword>
<dbReference type="InterPro" id="IPR000551">
    <property type="entry name" value="MerR-type_HTH_dom"/>
</dbReference>
<evidence type="ECO:0000259" key="2">
    <source>
        <dbReference type="PROSITE" id="PS50937"/>
    </source>
</evidence>
<dbReference type="Pfam" id="PF13411">
    <property type="entry name" value="MerR_1"/>
    <property type="match status" value="1"/>
</dbReference>
<sequence>MYTIGQLVYSFGLSRSTLLYYDKIGLLQPSARSEAGYRLYTQKEYDRLAQILIYKESGLSLAQVAEVLDGAENTTARILEHRLESLNQEISGLRKKQRLILHMLGQETLFRSAKVMNKEQWVGILSACGMSEEDMRQWHIEFERALPEVHSDFLESLGIEKEERTKIKSWSSGKTT</sequence>
<dbReference type="Gene3D" id="1.10.1660.10">
    <property type="match status" value="1"/>
</dbReference>
<dbReference type="SMART" id="SM00422">
    <property type="entry name" value="HTH_MERR"/>
    <property type="match status" value="1"/>
</dbReference>
<protein>
    <submittedName>
        <fullName evidence="3">MerR family transcriptional regulator</fullName>
    </submittedName>
</protein>
<name>A0ABP7N337_9GAMM</name>
<dbReference type="PROSITE" id="PS50937">
    <property type="entry name" value="HTH_MERR_2"/>
    <property type="match status" value="1"/>
</dbReference>